<dbReference type="RefSeq" id="WP_013866592.1">
    <property type="nucleotide sequence ID" value="NC_015636.1"/>
</dbReference>
<dbReference type="Proteomes" id="UP000009296">
    <property type="component" value="Chromosome"/>
</dbReference>
<reference evidence="1" key="1">
    <citation type="submission" date="2011-05" db="EMBL/GenBank/DDBJ databases">
        <title>Complete sequence of chromosome of Methanothermococcus okinawensis IH1.</title>
        <authorList>
            <consortium name="US DOE Joint Genome Institute"/>
            <person name="Lucas S."/>
            <person name="Han J."/>
            <person name="Lapidus A."/>
            <person name="Cheng J.-F."/>
            <person name="Goodwin L."/>
            <person name="Pitluck S."/>
            <person name="Peters L."/>
            <person name="Mikhailova N."/>
            <person name="Held B."/>
            <person name="Han C."/>
            <person name="Tapia R."/>
            <person name="Land M."/>
            <person name="Hauser L."/>
            <person name="Kyrpides N."/>
            <person name="Ivanova N."/>
            <person name="Pagani I."/>
            <person name="Sieprawska-Lupa M."/>
            <person name="Takai K."/>
            <person name="Miyazaki J."/>
            <person name="Whitman W."/>
            <person name="Woyke T."/>
        </authorList>
    </citation>
    <scope>NUCLEOTIDE SEQUENCE</scope>
    <source>
        <strain evidence="1">IH1</strain>
    </source>
</reference>
<gene>
    <name evidence="1" type="ordered locus">Metok_0422</name>
</gene>
<organism evidence="1 2">
    <name type="scientific">Methanothermococcus okinawensis (strain DSM 14208 / JCM 11175 / IH1)</name>
    <dbReference type="NCBI Taxonomy" id="647113"/>
    <lineage>
        <taxon>Archaea</taxon>
        <taxon>Methanobacteriati</taxon>
        <taxon>Methanobacteriota</taxon>
        <taxon>Methanomada group</taxon>
        <taxon>Methanococci</taxon>
        <taxon>Methanococcales</taxon>
        <taxon>Methanococcaceae</taxon>
        <taxon>Methanothermococcus</taxon>
    </lineage>
</organism>
<dbReference type="eggNOG" id="arCOG05041">
    <property type="taxonomic scope" value="Archaea"/>
</dbReference>
<dbReference type="EMBL" id="CP002792">
    <property type="protein sequence ID" value="AEH06406.1"/>
    <property type="molecule type" value="Genomic_DNA"/>
</dbReference>
<keyword evidence="2" id="KW-1185">Reference proteome</keyword>
<accession>F8AKY9</accession>
<protein>
    <submittedName>
        <fullName evidence="1">Uncharacterized protein</fullName>
    </submittedName>
</protein>
<dbReference type="KEGG" id="mok:Metok_0422"/>
<dbReference type="AlphaFoldDB" id="F8AKY9"/>
<evidence type="ECO:0000313" key="1">
    <source>
        <dbReference type="EMBL" id="AEH06406.1"/>
    </source>
</evidence>
<sequence>MIIWNLICPNCGKRIRYEVDVCPCMASEVPLPNCPNCGEKMTYDIGALKGRRKVK</sequence>
<dbReference type="HOGENOM" id="CLU_200897_0_0_2"/>
<dbReference type="STRING" id="647113.Metok_0422"/>
<evidence type="ECO:0000313" key="2">
    <source>
        <dbReference type="Proteomes" id="UP000009296"/>
    </source>
</evidence>
<name>F8AKY9_METOI</name>
<proteinExistence type="predicted"/>
<dbReference type="GeneID" id="60552893"/>
<dbReference type="OrthoDB" id="63150at2157"/>